<keyword evidence="3" id="KW-0175">Coiled coil</keyword>
<feature type="domain" description="Flagellar hook-associated protein 2 C-terminal" evidence="7">
    <location>
        <begin position="232"/>
        <end position="446"/>
    </location>
</feature>
<keyword evidence="8" id="KW-0969">Cilium</keyword>
<dbReference type="InterPro" id="IPR003481">
    <property type="entry name" value="FliD_N"/>
</dbReference>
<comment type="function">
    <text evidence="5">Required for morphogenesis and for the elongation of the flagellar filament by facilitating polymerization of the flagellin monomers at the tip of growing filament. Forms a capping structure, which prevents flagellin subunits (transported through the central channel of the flagellum) from leaking out without polymerization at the distal end.</text>
</comment>
<keyword evidence="8" id="KW-0282">Flagellum</keyword>
<protein>
    <recommendedName>
        <fullName evidence="5">Flagellar hook-associated protein 2</fullName>
        <shortName evidence="5">HAP2</shortName>
    </recommendedName>
    <alternativeName>
        <fullName evidence="5">Flagellar cap protein</fullName>
    </alternativeName>
</protein>
<organism evidence="8 9">
    <name type="scientific">Janthinobacterium fluminis</name>
    <dbReference type="NCBI Taxonomy" id="2987524"/>
    <lineage>
        <taxon>Bacteria</taxon>
        <taxon>Pseudomonadati</taxon>
        <taxon>Pseudomonadota</taxon>
        <taxon>Betaproteobacteria</taxon>
        <taxon>Burkholderiales</taxon>
        <taxon>Oxalobacteraceae</taxon>
        <taxon>Janthinobacterium</taxon>
    </lineage>
</organism>
<sequence>MATAPVPYDVNASAKAWTDKYTVDRQAALTAQTQIANSRVKSLAQLKTAITSYQDALTAMSKQKTMLAQSATFSNTALGSATASPTAATGTYSFFVESLASTNQISLGGLSGMATPASGSLTLTLGNGSNFSVDLAAADKDNAGGLTPKEIAAAINAEPHNASMITASVITIGGAEKLVLTSGTGGVGGAISLTTSGLAPADAALESALEAVPTQLVPAKDAVIWLGAQGTGAKIEQGSNTFTGIDGVSMTLTKAQAPGDAPFTLSVGVDTAGTTAKVQSFVDAFNKLKGLLDSLTDPGSVEKGTLPGPFAEDSGMHVLRDQMVRTLRENNVGALATFGLTGNRQGLLTLDATKLAATLKVNPSGLDAAIGSNAVGAPSGVIGKLSTFLGQWTKVGTGQLTQRNDSLSKLQASLNKKQLAFEKDYMTMYNKYKMDFTKLNDLKFQMASNTDMFDALFGSKN</sequence>
<evidence type="ECO:0000256" key="3">
    <source>
        <dbReference type="ARBA" id="ARBA00023054"/>
    </source>
</evidence>
<dbReference type="Pfam" id="PF02465">
    <property type="entry name" value="FliD_N"/>
    <property type="match status" value="1"/>
</dbReference>
<evidence type="ECO:0000256" key="2">
    <source>
        <dbReference type="ARBA" id="ARBA00011255"/>
    </source>
</evidence>
<dbReference type="PANTHER" id="PTHR30288:SF0">
    <property type="entry name" value="FLAGELLAR HOOK-ASSOCIATED PROTEIN 2"/>
    <property type="match status" value="1"/>
</dbReference>
<keyword evidence="9" id="KW-1185">Reference proteome</keyword>
<dbReference type="Pfam" id="PF07195">
    <property type="entry name" value="FliD_C"/>
    <property type="match status" value="1"/>
</dbReference>
<proteinExistence type="inferred from homology"/>
<keyword evidence="5" id="KW-0964">Secreted</keyword>
<name>A0ABT5JUS4_9BURK</name>
<dbReference type="PANTHER" id="PTHR30288">
    <property type="entry name" value="FLAGELLAR CAP/ASSEMBLY PROTEIN FLID"/>
    <property type="match status" value="1"/>
</dbReference>
<evidence type="ECO:0000256" key="5">
    <source>
        <dbReference type="RuleBase" id="RU362066"/>
    </source>
</evidence>
<keyword evidence="8" id="KW-0966">Cell projection</keyword>
<evidence type="ECO:0000259" key="6">
    <source>
        <dbReference type="Pfam" id="PF02465"/>
    </source>
</evidence>
<feature type="domain" description="Flagellar hook-associated protein 2 N-terminal" evidence="6">
    <location>
        <begin position="18"/>
        <end position="102"/>
    </location>
</feature>
<keyword evidence="4 5" id="KW-0975">Bacterial flagellum</keyword>
<evidence type="ECO:0000313" key="9">
    <source>
        <dbReference type="Proteomes" id="UP001221208"/>
    </source>
</evidence>
<evidence type="ECO:0000313" key="8">
    <source>
        <dbReference type="EMBL" id="MDC8756496.1"/>
    </source>
</evidence>
<reference evidence="8 9" key="1">
    <citation type="submission" date="2022-10" db="EMBL/GenBank/DDBJ databases">
        <title>Janthinobacterium sp. hw3 Genome sequencing.</title>
        <authorList>
            <person name="Park S."/>
        </authorList>
    </citation>
    <scope>NUCLEOTIDE SEQUENCE [LARGE SCALE GENOMIC DNA]</scope>
    <source>
        <strain evidence="9">hw3</strain>
    </source>
</reference>
<dbReference type="Proteomes" id="UP001221208">
    <property type="component" value="Unassembled WGS sequence"/>
</dbReference>
<comment type="caution">
    <text evidence="8">The sequence shown here is derived from an EMBL/GenBank/DDBJ whole genome shotgun (WGS) entry which is preliminary data.</text>
</comment>
<evidence type="ECO:0000259" key="7">
    <source>
        <dbReference type="Pfam" id="PF07195"/>
    </source>
</evidence>
<dbReference type="EMBL" id="JAQQXR010000001">
    <property type="protein sequence ID" value="MDC8756496.1"/>
    <property type="molecule type" value="Genomic_DNA"/>
</dbReference>
<evidence type="ECO:0000256" key="1">
    <source>
        <dbReference type="ARBA" id="ARBA00009764"/>
    </source>
</evidence>
<dbReference type="InterPro" id="IPR010809">
    <property type="entry name" value="FliD_C"/>
</dbReference>
<comment type="subunit">
    <text evidence="2 5">Homopentamer.</text>
</comment>
<evidence type="ECO:0000256" key="4">
    <source>
        <dbReference type="ARBA" id="ARBA00023143"/>
    </source>
</evidence>
<accession>A0ABT5JUS4</accession>
<comment type="similarity">
    <text evidence="1 5">Belongs to the FliD family.</text>
</comment>
<dbReference type="InterPro" id="IPR040026">
    <property type="entry name" value="FliD"/>
</dbReference>
<comment type="subcellular location">
    <subcellularLocation>
        <location evidence="5">Secreted</location>
    </subcellularLocation>
    <subcellularLocation>
        <location evidence="5">Bacterial flagellum</location>
    </subcellularLocation>
</comment>
<gene>
    <name evidence="8" type="primary">fliD</name>
    <name evidence="8" type="ORF">OIK44_02705</name>
</gene>
<dbReference type="RefSeq" id="WP_273669128.1">
    <property type="nucleotide sequence ID" value="NZ_JAQQXR010000001.1"/>
</dbReference>